<dbReference type="PANTHER" id="PTHR45266">
    <property type="entry name" value="OXALOACETATE DECARBOXYLASE ALPHA CHAIN"/>
    <property type="match status" value="1"/>
</dbReference>
<dbReference type="Proteomes" id="UP000798808">
    <property type="component" value="Unassembled WGS sequence"/>
</dbReference>
<comment type="pathway">
    <text evidence="4">Lipid metabolism; fatty acid biosynthesis.</text>
</comment>
<proteinExistence type="predicted"/>
<evidence type="ECO:0000313" key="8">
    <source>
        <dbReference type="Proteomes" id="UP000798808"/>
    </source>
</evidence>
<comment type="caution">
    <text evidence="7">The sequence shown here is derived from an EMBL/GenBank/DDBJ whole genome shotgun (WGS) entry which is preliminary data.</text>
</comment>
<comment type="function">
    <text evidence="1 4">This protein is a component of the acetyl coenzyme A carboxylase complex; first, biotin carboxylase catalyzes the carboxylation of the carrier protein and then the transcarboxylase transfers the carboxyl group to form malonyl-CoA.</text>
</comment>
<dbReference type="PROSITE" id="PS50968">
    <property type="entry name" value="BIOTINYL_LIPOYL"/>
    <property type="match status" value="1"/>
</dbReference>
<dbReference type="CDD" id="cd06850">
    <property type="entry name" value="biotinyl_domain"/>
    <property type="match status" value="1"/>
</dbReference>
<dbReference type="SUPFAM" id="SSF51230">
    <property type="entry name" value="Single hybrid motif"/>
    <property type="match status" value="1"/>
</dbReference>
<dbReference type="RefSeq" id="WP_155171500.1">
    <property type="nucleotide sequence ID" value="NZ_BAAAFL010000015.1"/>
</dbReference>
<evidence type="ECO:0000256" key="4">
    <source>
        <dbReference type="RuleBase" id="RU364072"/>
    </source>
</evidence>
<dbReference type="InterPro" id="IPR050709">
    <property type="entry name" value="Biotin_Carboxyl_Carrier/Decarb"/>
</dbReference>
<feature type="domain" description="Lipoyl-binding" evidence="6">
    <location>
        <begin position="84"/>
        <end position="160"/>
    </location>
</feature>
<dbReference type="Gene3D" id="2.40.50.100">
    <property type="match status" value="1"/>
</dbReference>
<evidence type="ECO:0000256" key="1">
    <source>
        <dbReference type="ARBA" id="ARBA00003761"/>
    </source>
</evidence>
<keyword evidence="3 4" id="KW-0092">Biotin</keyword>
<dbReference type="InterPro" id="IPR000089">
    <property type="entry name" value="Biotin_lipoyl"/>
</dbReference>
<protein>
    <recommendedName>
        <fullName evidence="2 4">Biotin carboxyl carrier protein of acetyl-CoA carboxylase</fullName>
    </recommendedName>
</protein>
<name>A0ABW9RNC1_9BACT</name>
<dbReference type="InterPro" id="IPR001249">
    <property type="entry name" value="AcCoA_biotinCC"/>
</dbReference>
<dbReference type="InterPro" id="IPR011053">
    <property type="entry name" value="Single_hybrid_motif"/>
</dbReference>
<sequence length="162" mass="17444">MKTKEIRDLIDFISQTGLNEVNIETEELKLSVKRDAEVQTRFVEASAPAVAPQTVATAPVQQQAATPAATGGGEAPKAESTSNYLEIKSPMIGTFYRSPNPDSPAFVAVGDKVEKGQPVCIIEAMKLFNEIETEVSGTIVKVMVDNASPVEYDQVLFLVDPS</sequence>
<evidence type="ECO:0000259" key="6">
    <source>
        <dbReference type="PROSITE" id="PS50968"/>
    </source>
</evidence>
<dbReference type="NCBIfam" id="TIGR00531">
    <property type="entry name" value="BCCP"/>
    <property type="match status" value="1"/>
</dbReference>
<keyword evidence="4" id="KW-0275">Fatty acid biosynthesis</keyword>
<dbReference type="PANTHER" id="PTHR45266:SF3">
    <property type="entry name" value="OXALOACETATE DECARBOXYLASE ALPHA CHAIN"/>
    <property type="match status" value="1"/>
</dbReference>
<keyword evidence="4" id="KW-0444">Lipid biosynthesis</keyword>
<reference evidence="7 8" key="1">
    <citation type="submission" date="2019-02" db="EMBL/GenBank/DDBJ databases">
        <authorList>
            <person name="Goldberg S.R."/>
            <person name="Haltli B.A."/>
            <person name="Correa H."/>
            <person name="Russell K.G."/>
        </authorList>
    </citation>
    <scope>NUCLEOTIDE SEQUENCE [LARGE SCALE GENOMIC DNA]</scope>
    <source>
        <strain evidence="7 8">JCM 16186</strain>
    </source>
</reference>
<keyword evidence="4" id="KW-0443">Lipid metabolism</keyword>
<gene>
    <name evidence="7" type="primary">accB</name>
    <name evidence="7" type="ORF">E1163_10720</name>
</gene>
<evidence type="ECO:0000256" key="3">
    <source>
        <dbReference type="ARBA" id="ARBA00023267"/>
    </source>
</evidence>
<dbReference type="Pfam" id="PF00364">
    <property type="entry name" value="Biotin_lipoyl"/>
    <property type="match status" value="1"/>
</dbReference>
<dbReference type="PRINTS" id="PR01071">
    <property type="entry name" value="ACOABIOTINCC"/>
</dbReference>
<keyword evidence="4" id="KW-0276">Fatty acid metabolism</keyword>
<evidence type="ECO:0000313" key="7">
    <source>
        <dbReference type="EMBL" id="MTI25416.1"/>
    </source>
</evidence>
<feature type="compositionally biased region" description="Low complexity" evidence="5">
    <location>
        <begin position="58"/>
        <end position="69"/>
    </location>
</feature>
<keyword evidence="8" id="KW-1185">Reference proteome</keyword>
<dbReference type="EMBL" id="SMLW01000512">
    <property type="protein sequence ID" value="MTI25416.1"/>
    <property type="molecule type" value="Genomic_DNA"/>
</dbReference>
<evidence type="ECO:0000256" key="5">
    <source>
        <dbReference type="SAM" id="MobiDB-lite"/>
    </source>
</evidence>
<evidence type="ECO:0000256" key="2">
    <source>
        <dbReference type="ARBA" id="ARBA00017562"/>
    </source>
</evidence>
<accession>A0ABW9RNC1</accession>
<organism evidence="7 8">
    <name type="scientific">Fulvivirga kasyanovii</name>
    <dbReference type="NCBI Taxonomy" id="396812"/>
    <lineage>
        <taxon>Bacteria</taxon>
        <taxon>Pseudomonadati</taxon>
        <taxon>Bacteroidota</taxon>
        <taxon>Cytophagia</taxon>
        <taxon>Cytophagales</taxon>
        <taxon>Fulvivirgaceae</taxon>
        <taxon>Fulvivirga</taxon>
    </lineage>
</organism>
<feature type="region of interest" description="Disordered" evidence="5">
    <location>
        <begin position="58"/>
        <end position="81"/>
    </location>
</feature>